<reference evidence="5" key="1">
    <citation type="submission" date="2016-06" db="UniProtKB">
        <authorList>
            <consortium name="WormBaseParasite"/>
        </authorList>
    </citation>
    <scope>IDENTIFICATION</scope>
</reference>
<dbReference type="Proteomes" id="UP000050794">
    <property type="component" value="Unassembled WGS sequence"/>
</dbReference>
<evidence type="ECO:0000313" key="3">
    <source>
        <dbReference type="EMBL" id="VDM28743.1"/>
    </source>
</evidence>
<dbReference type="InterPro" id="IPR027268">
    <property type="entry name" value="Peptidase_M4/M1_CTD_sf"/>
</dbReference>
<dbReference type="GO" id="GO:0005615">
    <property type="term" value="C:extracellular space"/>
    <property type="evidence" value="ECO:0007669"/>
    <property type="project" value="TreeGrafter"/>
</dbReference>
<proteinExistence type="predicted"/>
<evidence type="ECO:0000259" key="1">
    <source>
        <dbReference type="Pfam" id="PF01433"/>
    </source>
</evidence>
<sequence>MRDARSIMPCIDLPSMKATLDLCVTHPAGTEARQAFYCGHQLLLVCRSNSPLQKSAVDGKVTTCFARTSPMSTYLYAIAVFNRMQSMYQSADHKLHLPELEVLYPEQMSAEKPVWIKAETIQASFANRSKLSFALSEISVRIPSTVYRLALRFMSNFTGFDYPLKKLSLIITSLPLNGVENFGLINLNERWMAYPKYRMAHSILVNEIAHQWIGNLVTVKKWNEICLQVCYFKKNFLS</sequence>
<dbReference type="PANTHER" id="PTHR11533">
    <property type="entry name" value="PROTEASE M1 ZINC METALLOPROTEASE"/>
    <property type="match status" value="1"/>
</dbReference>
<evidence type="ECO:0000259" key="2">
    <source>
        <dbReference type="Pfam" id="PF17900"/>
    </source>
</evidence>
<accession>A0A183U3F6</accession>
<dbReference type="InterPro" id="IPR050344">
    <property type="entry name" value="Peptidase_M1_aminopeptidases"/>
</dbReference>
<dbReference type="GO" id="GO:0008270">
    <property type="term" value="F:zinc ion binding"/>
    <property type="evidence" value="ECO:0007669"/>
    <property type="project" value="InterPro"/>
</dbReference>
<dbReference type="GO" id="GO:0005737">
    <property type="term" value="C:cytoplasm"/>
    <property type="evidence" value="ECO:0007669"/>
    <property type="project" value="TreeGrafter"/>
</dbReference>
<dbReference type="WBParaSite" id="TCNE_0000302601-mRNA-1">
    <property type="protein sequence ID" value="TCNE_0000302601-mRNA-1"/>
    <property type="gene ID" value="TCNE_0000302601"/>
</dbReference>
<reference evidence="3 4" key="2">
    <citation type="submission" date="2018-11" db="EMBL/GenBank/DDBJ databases">
        <authorList>
            <consortium name="Pathogen Informatics"/>
        </authorList>
    </citation>
    <scope>NUCLEOTIDE SEQUENCE [LARGE SCALE GENOMIC DNA]</scope>
</reference>
<name>A0A183U3F6_TOXCA</name>
<gene>
    <name evidence="3" type="ORF">TCNE_LOCUS3026</name>
</gene>
<feature type="domain" description="Peptidase M1 membrane alanine aminopeptidase" evidence="1">
    <location>
        <begin position="150"/>
        <end position="227"/>
    </location>
</feature>
<dbReference type="InterPro" id="IPR042097">
    <property type="entry name" value="Aminopeptidase_N-like_N_sf"/>
</dbReference>
<feature type="domain" description="Aminopeptidase N-like N-terminal" evidence="2">
    <location>
        <begin position="3"/>
        <end position="75"/>
    </location>
</feature>
<dbReference type="GO" id="GO:0008237">
    <property type="term" value="F:metallopeptidase activity"/>
    <property type="evidence" value="ECO:0007669"/>
    <property type="project" value="InterPro"/>
</dbReference>
<dbReference type="EMBL" id="UYWY01003535">
    <property type="protein sequence ID" value="VDM28743.1"/>
    <property type="molecule type" value="Genomic_DNA"/>
</dbReference>
<dbReference type="SUPFAM" id="SSF55486">
    <property type="entry name" value="Metalloproteases ('zincins'), catalytic domain"/>
    <property type="match status" value="1"/>
</dbReference>
<keyword evidence="4" id="KW-1185">Reference proteome</keyword>
<dbReference type="Pfam" id="PF01433">
    <property type="entry name" value="Peptidase_M1"/>
    <property type="match status" value="1"/>
</dbReference>
<dbReference type="Pfam" id="PF17900">
    <property type="entry name" value="Peptidase_M1_N"/>
    <property type="match status" value="1"/>
</dbReference>
<dbReference type="Gene3D" id="1.10.390.10">
    <property type="entry name" value="Neutral Protease Domain 2"/>
    <property type="match status" value="1"/>
</dbReference>
<dbReference type="AlphaFoldDB" id="A0A183U3F6"/>
<organism evidence="4 5">
    <name type="scientific">Toxocara canis</name>
    <name type="common">Canine roundworm</name>
    <dbReference type="NCBI Taxonomy" id="6265"/>
    <lineage>
        <taxon>Eukaryota</taxon>
        <taxon>Metazoa</taxon>
        <taxon>Ecdysozoa</taxon>
        <taxon>Nematoda</taxon>
        <taxon>Chromadorea</taxon>
        <taxon>Rhabditida</taxon>
        <taxon>Spirurina</taxon>
        <taxon>Ascaridomorpha</taxon>
        <taxon>Ascaridoidea</taxon>
        <taxon>Toxocaridae</taxon>
        <taxon>Toxocara</taxon>
    </lineage>
</organism>
<dbReference type="Gene3D" id="2.60.40.1730">
    <property type="entry name" value="tricorn interacting facor f3 domain"/>
    <property type="match status" value="1"/>
</dbReference>
<evidence type="ECO:0000313" key="4">
    <source>
        <dbReference type="Proteomes" id="UP000050794"/>
    </source>
</evidence>
<evidence type="ECO:0000313" key="5">
    <source>
        <dbReference type="WBParaSite" id="TCNE_0000302601-mRNA-1"/>
    </source>
</evidence>
<dbReference type="InterPro" id="IPR014782">
    <property type="entry name" value="Peptidase_M1_dom"/>
</dbReference>
<dbReference type="SUPFAM" id="SSF63737">
    <property type="entry name" value="Leukotriene A4 hydrolase N-terminal domain"/>
    <property type="match status" value="1"/>
</dbReference>
<protein>
    <submittedName>
        <fullName evidence="5">Peptidase_M1 domain-containing protein</fullName>
    </submittedName>
</protein>
<dbReference type="PANTHER" id="PTHR11533:SF294">
    <property type="entry name" value="THYROTROPIN-RELEASING HORMONE-DEGRADING ECTOENZYME"/>
    <property type="match status" value="1"/>
</dbReference>
<dbReference type="GO" id="GO:0016020">
    <property type="term" value="C:membrane"/>
    <property type="evidence" value="ECO:0007669"/>
    <property type="project" value="TreeGrafter"/>
</dbReference>
<dbReference type="InterPro" id="IPR045357">
    <property type="entry name" value="Aminopeptidase_N-like_N"/>
</dbReference>